<evidence type="ECO:0000313" key="1">
    <source>
        <dbReference type="EMBL" id="KAK1602027.1"/>
    </source>
</evidence>
<organism evidence="1 2">
    <name type="scientific">Lolium multiflorum</name>
    <name type="common">Italian ryegrass</name>
    <name type="synonym">Lolium perenne subsp. multiflorum</name>
    <dbReference type="NCBI Taxonomy" id="4521"/>
    <lineage>
        <taxon>Eukaryota</taxon>
        <taxon>Viridiplantae</taxon>
        <taxon>Streptophyta</taxon>
        <taxon>Embryophyta</taxon>
        <taxon>Tracheophyta</taxon>
        <taxon>Spermatophyta</taxon>
        <taxon>Magnoliopsida</taxon>
        <taxon>Liliopsida</taxon>
        <taxon>Poales</taxon>
        <taxon>Poaceae</taxon>
        <taxon>BOP clade</taxon>
        <taxon>Pooideae</taxon>
        <taxon>Poodae</taxon>
        <taxon>Poeae</taxon>
        <taxon>Poeae Chloroplast Group 2 (Poeae type)</taxon>
        <taxon>Loliodinae</taxon>
        <taxon>Loliinae</taxon>
        <taxon>Lolium</taxon>
    </lineage>
</organism>
<proteinExistence type="predicted"/>
<dbReference type="Proteomes" id="UP001231189">
    <property type="component" value="Unassembled WGS sequence"/>
</dbReference>
<protein>
    <submittedName>
        <fullName evidence="1">Uncharacterized protein</fullName>
    </submittedName>
</protein>
<gene>
    <name evidence="1" type="ORF">QYE76_027132</name>
</gene>
<accession>A0AAD8VBZ3</accession>
<reference evidence="1" key="1">
    <citation type="submission" date="2023-07" db="EMBL/GenBank/DDBJ databases">
        <title>A chromosome-level genome assembly of Lolium multiflorum.</title>
        <authorList>
            <person name="Chen Y."/>
            <person name="Copetti D."/>
            <person name="Kolliker R."/>
            <person name="Studer B."/>
        </authorList>
    </citation>
    <scope>NUCLEOTIDE SEQUENCE</scope>
    <source>
        <strain evidence="1">02402/16</strain>
        <tissue evidence="1">Leaf</tissue>
    </source>
</reference>
<evidence type="ECO:0000313" key="2">
    <source>
        <dbReference type="Proteomes" id="UP001231189"/>
    </source>
</evidence>
<comment type="caution">
    <text evidence="1">The sequence shown here is derived from an EMBL/GenBank/DDBJ whole genome shotgun (WGS) entry which is preliminary data.</text>
</comment>
<name>A0AAD8VBZ3_LOLMU</name>
<sequence>MPGHIDDDNLPRAFLDADLSADLVALLKLPALAAFSFTTVPALLGYLGDAAGVERVPAWMPSPRPTRLSFLGSPRRMP</sequence>
<dbReference type="EMBL" id="JAUUTY010000323">
    <property type="protein sequence ID" value="KAK1602027.1"/>
    <property type="molecule type" value="Genomic_DNA"/>
</dbReference>
<dbReference type="AlphaFoldDB" id="A0AAD8VBZ3"/>
<keyword evidence="2" id="KW-1185">Reference proteome</keyword>